<dbReference type="Pfam" id="PF00536">
    <property type="entry name" value="SAM_1"/>
    <property type="match status" value="1"/>
</dbReference>
<evidence type="ECO:0000313" key="9">
    <source>
        <dbReference type="Proteomes" id="UP000792457"/>
    </source>
</evidence>
<feature type="compositionally biased region" description="Low complexity" evidence="6">
    <location>
        <begin position="52"/>
        <end position="74"/>
    </location>
</feature>
<dbReference type="Proteomes" id="UP000792457">
    <property type="component" value="Unassembled WGS sequence"/>
</dbReference>
<organism evidence="8 9">
    <name type="scientific">Ladona fulva</name>
    <name type="common">Scarce chaser dragonfly</name>
    <name type="synonym">Libellula fulva</name>
    <dbReference type="NCBI Taxonomy" id="123851"/>
    <lineage>
        <taxon>Eukaryota</taxon>
        <taxon>Metazoa</taxon>
        <taxon>Ecdysozoa</taxon>
        <taxon>Arthropoda</taxon>
        <taxon>Hexapoda</taxon>
        <taxon>Insecta</taxon>
        <taxon>Pterygota</taxon>
        <taxon>Palaeoptera</taxon>
        <taxon>Odonata</taxon>
        <taxon>Epiprocta</taxon>
        <taxon>Anisoptera</taxon>
        <taxon>Libelluloidea</taxon>
        <taxon>Libellulidae</taxon>
        <taxon>Ladona</taxon>
    </lineage>
</organism>
<evidence type="ECO:0000313" key="8">
    <source>
        <dbReference type="EMBL" id="KAG8224001.1"/>
    </source>
</evidence>
<dbReference type="InterPro" id="IPR013761">
    <property type="entry name" value="SAM/pointed_sf"/>
</dbReference>
<dbReference type="OrthoDB" id="2155283at2759"/>
<evidence type="ECO:0000259" key="7">
    <source>
        <dbReference type="SMART" id="SM00454"/>
    </source>
</evidence>
<keyword evidence="4" id="KW-0678">Repressor</keyword>
<dbReference type="InterPro" id="IPR037634">
    <property type="entry name" value="Smaug_SAM"/>
</dbReference>
<gene>
    <name evidence="8" type="ORF">J437_LFUL018136</name>
</gene>
<feature type="region of interest" description="Disordered" evidence="6">
    <location>
        <begin position="18"/>
        <end position="91"/>
    </location>
</feature>
<dbReference type="SMART" id="SM00454">
    <property type="entry name" value="SAM"/>
    <property type="match status" value="1"/>
</dbReference>
<evidence type="ECO:0000256" key="4">
    <source>
        <dbReference type="ARBA" id="ARBA00022491"/>
    </source>
</evidence>
<dbReference type="AlphaFoldDB" id="A0A8K0NW01"/>
<evidence type="ECO:0000256" key="6">
    <source>
        <dbReference type="SAM" id="MobiDB-lite"/>
    </source>
</evidence>
<dbReference type="InterPro" id="IPR050897">
    <property type="entry name" value="SMAUG/VTS1_RNA-bind"/>
</dbReference>
<comment type="caution">
    <text evidence="8">The sequence shown here is derived from an EMBL/GenBank/DDBJ whole genome shotgun (WGS) entry which is preliminary data.</text>
</comment>
<dbReference type="GO" id="GO:0000289">
    <property type="term" value="P:nuclear-transcribed mRNA poly(A) tail shortening"/>
    <property type="evidence" value="ECO:0007669"/>
    <property type="project" value="TreeGrafter"/>
</dbReference>
<evidence type="ECO:0000256" key="2">
    <source>
        <dbReference type="ARBA" id="ARBA00008232"/>
    </source>
</evidence>
<comment type="similarity">
    <text evidence="2">Belongs to the SMAUG family.</text>
</comment>
<dbReference type="GO" id="GO:0003729">
    <property type="term" value="F:mRNA binding"/>
    <property type="evidence" value="ECO:0007669"/>
    <property type="project" value="TreeGrafter"/>
</dbReference>
<keyword evidence="3" id="KW-0963">Cytoplasm</keyword>
<dbReference type="CDD" id="cd09557">
    <property type="entry name" value="SAM_Smaug"/>
    <property type="match status" value="1"/>
</dbReference>
<keyword evidence="9" id="KW-1185">Reference proteome</keyword>
<evidence type="ECO:0000256" key="5">
    <source>
        <dbReference type="ARBA" id="ARBA00022884"/>
    </source>
</evidence>
<evidence type="ECO:0000256" key="3">
    <source>
        <dbReference type="ARBA" id="ARBA00022490"/>
    </source>
</evidence>
<dbReference type="PANTHER" id="PTHR12515">
    <property type="entry name" value="STERILE ALPHA MOTIF DOMAIN CONTAINING PROTEIN 4-RELATED"/>
    <property type="match status" value="1"/>
</dbReference>
<dbReference type="InterPro" id="IPR001660">
    <property type="entry name" value="SAM"/>
</dbReference>
<name>A0A8K0NW01_LADFU</name>
<dbReference type="GO" id="GO:0030371">
    <property type="term" value="F:translation repressor activity"/>
    <property type="evidence" value="ECO:0007669"/>
    <property type="project" value="InterPro"/>
</dbReference>
<dbReference type="InterPro" id="IPR037093">
    <property type="entry name" value="PHAT_dom_sf"/>
</dbReference>
<dbReference type="SUPFAM" id="SSF47769">
    <property type="entry name" value="SAM/Pointed domain"/>
    <property type="match status" value="1"/>
</dbReference>
<dbReference type="Gene3D" id="1.25.40.170">
    <property type="entry name" value="Smaug, PHAT domain"/>
    <property type="match status" value="1"/>
</dbReference>
<dbReference type="EMBL" id="KZ308182">
    <property type="protein sequence ID" value="KAG8224001.1"/>
    <property type="molecule type" value="Genomic_DNA"/>
</dbReference>
<evidence type="ECO:0000256" key="1">
    <source>
        <dbReference type="ARBA" id="ARBA00004496"/>
    </source>
</evidence>
<accession>A0A8K0NW01</accession>
<reference evidence="8" key="2">
    <citation type="submission" date="2017-10" db="EMBL/GenBank/DDBJ databases">
        <title>Ladona fulva Genome sequencing and assembly.</title>
        <authorList>
            <person name="Murali S."/>
            <person name="Richards S."/>
            <person name="Bandaranaike D."/>
            <person name="Bellair M."/>
            <person name="Blankenburg K."/>
            <person name="Chao H."/>
            <person name="Dinh H."/>
            <person name="Doddapaneni H."/>
            <person name="Dugan-Rocha S."/>
            <person name="Elkadiri S."/>
            <person name="Gnanaolivu R."/>
            <person name="Hernandez B."/>
            <person name="Skinner E."/>
            <person name="Javaid M."/>
            <person name="Lee S."/>
            <person name="Li M."/>
            <person name="Ming W."/>
            <person name="Munidasa M."/>
            <person name="Muniz J."/>
            <person name="Nguyen L."/>
            <person name="Hughes D."/>
            <person name="Osuji N."/>
            <person name="Pu L.-L."/>
            <person name="Puazo M."/>
            <person name="Qu C."/>
            <person name="Quiroz J."/>
            <person name="Raj R."/>
            <person name="Weissenberger G."/>
            <person name="Xin Y."/>
            <person name="Zou X."/>
            <person name="Han Y."/>
            <person name="Worley K."/>
            <person name="Muzny D."/>
            <person name="Gibbs R."/>
        </authorList>
    </citation>
    <scope>NUCLEOTIDE SEQUENCE</scope>
    <source>
        <strain evidence="8">Sampled in the wild</strain>
    </source>
</reference>
<sequence>MAYWLPRLEDRIANGGSPKHGATWLHPSSPPNLGFSVNGRQQPFRGQHHLLPQSCTSGPSTSPPSSQGTSLGPGFSNGYHPRVRRSNSLTPPVSIPNSADLWSSQSSLASSGSGSESHLDEYRAAGSAVVAGTTKMSCSNTEQDSTIMRDIAAWLKSLRLHKYASLFARLSYEEMLCLTEEKLAAEGVTKGARHKIVLSIRKLQDRAATLKYLGEEVSRGKSIRYALEELKSIASTPMKESKEGEKTEGEDDEDTDIPQLFTQVMGKGLLQSHFSIFWIVNGMSKFFKSLL</sequence>
<feature type="region of interest" description="Disordered" evidence="6">
    <location>
        <begin position="236"/>
        <end position="256"/>
    </location>
</feature>
<reference evidence="8" key="1">
    <citation type="submission" date="2013-04" db="EMBL/GenBank/DDBJ databases">
        <authorList>
            <person name="Qu J."/>
            <person name="Murali S.C."/>
            <person name="Bandaranaike D."/>
            <person name="Bellair M."/>
            <person name="Blankenburg K."/>
            <person name="Chao H."/>
            <person name="Dinh H."/>
            <person name="Doddapaneni H."/>
            <person name="Downs B."/>
            <person name="Dugan-Rocha S."/>
            <person name="Elkadiri S."/>
            <person name="Gnanaolivu R.D."/>
            <person name="Hernandez B."/>
            <person name="Javaid M."/>
            <person name="Jayaseelan J.C."/>
            <person name="Lee S."/>
            <person name="Li M."/>
            <person name="Ming W."/>
            <person name="Munidasa M."/>
            <person name="Muniz J."/>
            <person name="Nguyen L."/>
            <person name="Ongeri F."/>
            <person name="Osuji N."/>
            <person name="Pu L.-L."/>
            <person name="Puazo M."/>
            <person name="Qu C."/>
            <person name="Quiroz J."/>
            <person name="Raj R."/>
            <person name="Weissenberger G."/>
            <person name="Xin Y."/>
            <person name="Zou X."/>
            <person name="Han Y."/>
            <person name="Richards S."/>
            <person name="Worley K."/>
            <person name="Muzny D."/>
            <person name="Gibbs R."/>
        </authorList>
    </citation>
    <scope>NUCLEOTIDE SEQUENCE</scope>
    <source>
        <strain evidence="8">Sampled in the wild</strain>
    </source>
</reference>
<feature type="domain" description="SAM" evidence="7">
    <location>
        <begin position="143"/>
        <end position="206"/>
    </location>
</feature>
<comment type="subcellular location">
    <subcellularLocation>
        <location evidence="1">Cytoplasm</location>
    </subcellularLocation>
</comment>
<dbReference type="PANTHER" id="PTHR12515:SF5">
    <property type="entry name" value="PROTEIN SMAUG"/>
    <property type="match status" value="1"/>
</dbReference>
<dbReference type="GO" id="GO:0000932">
    <property type="term" value="C:P-body"/>
    <property type="evidence" value="ECO:0007669"/>
    <property type="project" value="TreeGrafter"/>
</dbReference>
<dbReference type="Gene3D" id="1.10.150.50">
    <property type="entry name" value="Transcription Factor, Ets-1"/>
    <property type="match status" value="1"/>
</dbReference>
<proteinExistence type="inferred from homology"/>
<protein>
    <recommendedName>
        <fullName evidence="7">SAM domain-containing protein</fullName>
    </recommendedName>
</protein>
<keyword evidence="5" id="KW-0694">RNA-binding</keyword>